<name>A0A916J0N1_9BURK</name>
<proteinExistence type="predicted"/>
<feature type="region of interest" description="Disordered" evidence="1">
    <location>
        <begin position="1"/>
        <end position="27"/>
    </location>
</feature>
<reference evidence="3" key="1">
    <citation type="submission" date="2021-03" db="EMBL/GenBank/DDBJ databases">
        <authorList>
            <person name="Peeters C."/>
        </authorList>
    </citation>
    <scope>NUCLEOTIDE SEQUENCE</scope>
    <source>
        <strain evidence="3">LMG 31506</strain>
    </source>
</reference>
<keyword evidence="2" id="KW-0812">Transmembrane</keyword>
<evidence type="ECO:0000256" key="1">
    <source>
        <dbReference type="SAM" id="MobiDB-lite"/>
    </source>
</evidence>
<dbReference type="RefSeq" id="WP_230427053.1">
    <property type="nucleotide sequence ID" value="NZ_CAJPUY010000027.1"/>
</dbReference>
<protein>
    <submittedName>
        <fullName evidence="3">Uncharacterized protein</fullName>
    </submittedName>
</protein>
<dbReference type="EMBL" id="CAJPUY010000027">
    <property type="protein sequence ID" value="CAG2155938.1"/>
    <property type="molecule type" value="Genomic_DNA"/>
</dbReference>
<dbReference type="AlphaFoldDB" id="A0A916J0N1"/>
<keyword evidence="4" id="KW-1185">Reference proteome</keyword>
<dbReference type="Proteomes" id="UP000672934">
    <property type="component" value="Unassembled WGS sequence"/>
</dbReference>
<organism evidence="3 4">
    <name type="scientific">Cupriavidus yeoncheonensis</name>
    <dbReference type="NCBI Taxonomy" id="1462994"/>
    <lineage>
        <taxon>Bacteria</taxon>
        <taxon>Pseudomonadati</taxon>
        <taxon>Pseudomonadota</taxon>
        <taxon>Betaproteobacteria</taxon>
        <taxon>Burkholderiales</taxon>
        <taxon>Burkholderiaceae</taxon>
        <taxon>Cupriavidus</taxon>
    </lineage>
</organism>
<evidence type="ECO:0000256" key="2">
    <source>
        <dbReference type="SAM" id="Phobius"/>
    </source>
</evidence>
<keyword evidence="2" id="KW-1133">Transmembrane helix</keyword>
<evidence type="ECO:0000313" key="4">
    <source>
        <dbReference type="Proteomes" id="UP000672934"/>
    </source>
</evidence>
<keyword evidence="2" id="KW-0472">Membrane</keyword>
<comment type="caution">
    <text evidence="3">The sequence shown here is derived from an EMBL/GenBank/DDBJ whole genome shotgun (WGS) entry which is preliminary data.</text>
</comment>
<accession>A0A916J0N1</accession>
<feature type="transmembrane region" description="Helical" evidence="2">
    <location>
        <begin position="35"/>
        <end position="58"/>
    </location>
</feature>
<sequence length="64" mass="6941">MTDMTDPHAPMHHDEPPPADHDVHRVVSDGPKGTFAVASVATAIVVVIYLAFYLGIYAQRGLIQ</sequence>
<gene>
    <name evidence="3" type="ORF">LMG31506_05538</name>
</gene>
<evidence type="ECO:0000313" key="3">
    <source>
        <dbReference type="EMBL" id="CAG2155938.1"/>
    </source>
</evidence>